<evidence type="ECO:0000313" key="3">
    <source>
        <dbReference type="EMBL" id="KAG6449790.1"/>
    </source>
</evidence>
<organism evidence="2">
    <name type="scientific">Manduca sexta</name>
    <name type="common">Tobacco hawkmoth</name>
    <name type="synonym">Tobacco hornworm</name>
    <dbReference type="NCBI Taxonomy" id="7130"/>
    <lineage>
        <taxon>Eukaryota</taxon>
        <taxon>Metazoa</taxon>
        <taxon>Ecdysozoa</taxon>
        <taxon>Arthropoda</taxon>
        <taxon>Hexapoda</taxon>
        <taxon>Insecta</taxon>
        <taxon>Pterygota</taxon>
        <taxon>Neoptera</taxon>
        <taxon>Endopterygota</taxon>
        <taxon>Lepidoptera</taxon>
        <taxon>Glossata</taxon>
        <taxon>Ditrysia</taxon>
        <taxon>Bombycoidea</taxon>
        <taxon>Sphingidae</taxon>
        <taxon>Sphinginae</taxon>
        <taxon>Sphingini</taxon>
        <taxon>Manduca</taxon>
    </lineage>
</organism>
<dbReference type="PANTHER" id="PTHR10174:SF230">
    <property type="entry name" value="ALPHA-TOCOPHEROL TRANSFER PROTEIN-LIKE"/>
    <property type="match status" value="1"/>
</dbReference>
<name>A0A0S2Z324_MANSE</name>
<sequence length="329" mass="37798">MGINETSKFCGRQARKTNEPKMAVSLVQPSGEMWKKIRVELNEDINTRERDLATIKEWLRKQPHLPNEWDDNCLMTFLRGSSFSLEKCKRKLDMYFTMRAACPEFFANRDINRTELTELMSRAQGPTLPGLTPQGRRVTFCRALDKDVDTNMLNDAFKIAMMIGDIRLKEEIEGVAGDIYVLDASTIIPSHLGKVSPAAIKKFMICVQEAYPVKLKEVHIINASAIVDAAYNIVKPFLKEKMKNRIFFHTDITELQKYIPKEIIPIEYGGNGCSMEEVNIAWMKKLEEYIPWFKEQENIKADEALRPGKPTNYDELFGIDGSFRQLSID</sequence>
<evidence type="ECO:0000313" key="4">
    <source>
        <dbReference type="Proteomes" id="UP000791440"/>
    </source>
</evidence>
<dbReference type="GO" id="GO:0016020">
    <property type="term" value="C:membrane"/>
    <property type="evidence" value="ECO:0007669"/>
    <property type="project" value="TreeGrafter"/>
</dbReference>
<feature type="domain" description="CRAL-TRIO" evidence="1">
    <location>
        <begin position="116"/>
        <end position="276"/>
    </location>
</feature>
<dbReference type="PANTHER" id="PTHR10174">
    <property type="entry name" value="ALPHA-TOCOPHEROL TRANSFER PROTEIN-RELATED"/>
    <property type="match status" value="1"/>
</dbReference>
<gene>
    <name evidence="3" type="ORF">O3G_MSEX006247</name>
</gene>
<reference evidence="3" key="3">
    <citation type="submission" date="2020-12" db="EMBL/GenBank/DDBJ databases">
        <authorList>
            <person name="Kanost M."/>
        </authorList>
    </citation>
    <scope>NUCLEOTIDE SEQUENCE</scope>
</reference>
<dbReference type="EMBL" id="JH668378">
    <property type="protein sequence ID" value="KAG6449790.1"/>
    <property type="molecule type" value="Genomic_DNA"/>
</dbReference>
<dbReference type="SUPFAM" id="SSF46938">
    <property type="entry name" value="CRAL/TRIO N-terminal domain"/>
    <property type="match status" value="1"/>
</dbReference>
<reference evidence="3" key="2">
    <citation type="journal article" date="2016" name="Insect Biochem. Mol. Biol.">
        <title>Multifaceted biological insights from a draft genome sequence of the tobacco hornworm moth, Manduca sexta.</title>
        <authorList>
            <person name="Kanost M.R."/>
            <person name="Arrese E.L."/>
            <person name="Cao X."/>
            <person name="Chen Y.R."/>
            <person name="Chellapilla S."/>
            <person name="Goldsmith M.R."/>
            <person name="Grosse-Wilde E."/>
            <person name="Heckel D.G."/>
            <person name="Herndon N."/>
            <person name="Jiang H."/>
            <person name="Papanicolaou A."/>
            <person name="Qu J."/>
            <person name="Soulages J.L."/>
            <person name="Vogel H."/>
            <person name="Walters J."/>
            <person name="Waterhouse R.M."/>
            <person name="Ahn S.J."/>
            <person name="Almeida F.C."/>
            <person name="An C."/>
            <person name="Aqrawi P."/>
            <person name="Bretschneider A."/>
            <person name="Bryant W.B."/>
            <person name="Bucks S."/>
            <person name="Chao H."/>
            <person name="Chevignon G."/>
            <person name="Christen J.M."/>
            <person name="Clarke D.F."/>
            <person name="Dittmer N.T."/>
            <person name="Ferguson L.C.F."/>
            <person name="Garavelou S."/>
            <person name="Gordon K.H.J."/>
            <person name="Gunaratna R.T."/>
            <person name="Han Y."/>
            <person name="Hauser F."/>
            <person name="He Y."/>
            <person name="Heidel-Fischer H."/>
            <person name="Hirsh A."/>
            <person name="Hu Y."/>
            <person name="Jiang H."/>
            <person name="Kalra D."/>
            <person name="Klinner C."/>
            <person name="Konig C."/>
            <person name="Kovar C."/>
            <person name="Kroll A.R."/>
            <person name="Kuwar S.S."/>
            <person name="Lee S.L."/>
            <person name="Lehman R."/>
            <person name="Li K."/>
            <person name="Li Z."/>
            <person name="Liang H."/>
            <person name="Lovelace S."/>
            <person name="Lu Z."/>
            <person name="Mansfield J.H."/>
            <person name="McCulloch K.J."/>
            <person name="Mathew T."/>
            <person name="Morton B."/>
            <person name="Muzny D.M."/>
            <person name="Neunemann D."/>
            <person name="Ongeri F."/>
            <person name="Pauchet Y."/>
            <person name="Pu L.L."/>
            <person name="Pyrousis I."/>
            <person name="Rao X.J."/>
            <person name="Redding A."/>
            <person name="Roesel C."/>
            <person name="Sanchez-Gracia A."/>
            <person name="Schaack S."/>
            <person name="Shukla A."/>
            <person name="Tetreau G."/>
            <person name="Wang Y."/>
            <person name="Xiong G.H."/>
            <person name="Traut W."/>
            <person name="Walsh T.K."/>
            <person name="Worley K.C."/>
            <person name="Wu D."/>
            <person name="Wu W."/>
            <person name="Wu Y.Q."/>
            <person name="Zhang X."/>
            <person name="Zou Z."/>
            <person name="Zucker H."/>
            <person name="Briscoe A.D."/>
            <person name="Burmester T."/>
            <person name="Clem R.J."/>
            <person name="Feyereisen R."/>
            <person name="Grimmelikhuijzen C.J.P."/>
            <person name="Hamodrakas S.J."/>
            <person name="Hansson B.S."/>
            <person name="Huguet E."/>
            <person name="Jermiin L.S."/>
            <person name="Lan Q."/>
            <person name="Lehman H.K."/>
            <person name="Lorenzen M."/>
            <person name="Merzendorfer H."/>
            <person name="Michalopoulos I."/>
            <person name="Morton D.B."/>
            <person name="Muthukrishnan S."/>
            <person name="Oakeshott J.G."/>
            <person name="Palmer W."/>
            <person name="Park Y."/>
            <person name="Passarelli A.L."/>
            <person name="Rozas J."/>
            <person name="Schwartz L.M."/>
            <person name="Smith W."/>
            <person name="Southgate A."/>
            <person name="Vilcinskas A."/>
            <person name="Vogt R."/>
            <person name="Wang P."/>
            <person name="Werren J."/>
            <person name="Yu X.Q."/>
            <person name="Zhou J.J."/>
            <person name="Brown S.J."/>
            <person name="Scherer S.E."/>
            <person name="Richards S."/>
            <person name="Blissard G.W."/>
        </authorList>
    </citation>
    <scope>NUCLEOTIDE SEQUENCE</scope>
</reference>
<dbReference type="OrthoDB" id="6682367at2759"/>
<dbReference type="Gene3D" id="1.20.5.1200">
    <property type="entry name" value="Alpha-tocopherol transfer"/>
    <property type="match status" value="1"/>
</dbReference>
<evidence type="ECO:0000313" key="2">
    <source>
        <dbReference type="EMBL" id="ALQ33312.1"/>
    </source>
</evidence>
<protein>
    <submittedName>
        <fullName evidence="2">CRAL-TRIO domain-containing protein</fullName>
    </submittedName>
</protein>
<proteinExistence type="evidence at transcript level"/>
<keyword evidence="4" id="KW-1185">Reference proteome</keyword>
<dbReference type="SMART" id="SM00516">
    <property type="entry name" value="SEC14"/>
    <property type="match status" value="1"/>
</dbReference>
<dbReference type="PROSITE" id="PS50191">
    <property type="entry name" value="CRAL_TRIO"/>
    <property type="match status" value="1"/>
</dbReference>
<dbReference type="EMBL" id="KT943554">
    <property type="protein sequence ID" value="ALQ33312.1"/>
    <property type="molecule type" value="mRNA"/>
</dbReference>
<accession>A0A0S2Z324</accession>
<dbReference type="InterPro" id="IPR036273">
    <property type="entry name" value="CRAL/TRIO_N_dom_sf"/>
</dbReference>
<dbReference type="GO" id="GO:1902936">
    <property type="term" value="F:phosphatidylinositol bisphosphate binding"/>
    <property type="evidence" value="ECO:0007669"/>
    <property type="project" value="TreeGrafter"/>
</dbReference>
<reference evidence="2" key="1">
    <citation type="journal article" date="2015" name="Insect Biochem. Mol. Biol.">
        <title>Molecular evolution and expression of the CRAL_TRIO protein family in insects.</title>
        <authorList>
            <person name="Smith G."/>
            <person name="Briscoe A.D."/>
        </authorList>
    </citation>
    <scope>NUCLEOTIDE SEQUENCE</scope>
</reference>
<dbReference type="AlphaFoldDB" id="A0A0S2Z324"/>
<dbReference type="CDD" id="cd00170">
    <property type="entry name" value="SEC14"/>
    <property type="match status" value="1"/>
</dbReference>
<dbReference type="Gene3D" id="3.40.525.10">
    <property type="entry name" value="CRAL-TRIO lipid binding domain"/>
    <property type="match status" value="1"/>
</dbReference>
<dbReference type="InterPro" id="IPR036865">
    <property type="entry name" value="CRAL-TRIO_dom_sf"/>
</dbReference>
<dbReference type="InterPro" id="IPR001251">
    <property type="entry name" value="CRAL-TRIO_dom"/>
</dbReference>
<dbReference type="Pfam" id="PF00650">
    <property type="entry name" value="CRAL_TRIO"/>
    <property type="match status" value="1"/>
</dbReference>
<dbReference type="Proteomes" id="UP000791440">
    <property type="component" value="Unassembled WGS sequence"/>
</dbReference>
<dbReference type="SUPFAM" id="SSF52087">
    <property type="entry name" value="CRAL/TRIO domain"/>
    <property type="match status" value="1"/>
</dbReference>
<evidence type="ECO:0000259" key="1">
    <source>
        <dbReference type="PROSITE" id="PS50191"/>
    </source>
</evidence>
<dbReference type="Gene3D" id="1.10.8.20">
    <property type="entry name" value="N-terminal domain of phosphatidylinositol transfer protein sec14p"/>
    <property type="match status" value="1"/>
</dbReference>
<dbReference type="PRINTS" id="PR00180">
    <property type="entry name" value="CRETINALDHBP"/>
</dbReference>
<feature type="non-terminal residue" evidence="2">
    <location>
        <position position="329"/>
    </location>
</feature>